<evidence type="ECO:0000313" key="1">
    <source>
        <dbReference type="EMBL" id="KIM90190.1"/>
    </source>
</evidence>
<name>A0A0C3G1P5_PILCF</name>
<dbReference type="InParanoid" id="A0A0C3G1P5"/>
<feature type="non-terminal residue" evidence="1">
    <location>
        <position position="130"/>
    </location>
</feature>
<reference evidence="1 2" key="1">
    <citation type="submission" date="2014-04" db="EMBL/GenBank/DDBJ databases">
        <authorList>
            <consortium name="DOE Joint Genome Institute"/>
            <person name="Kuo A."/>
            <person name="Tarkka M."/>
            <person name="Buscot F."/>
            <person name="Kohler A."/>
            <person name="Nagy L.G."/>
            <person name="Floudas D."/>
            <person name="Copeland A."/>
            <person name="Barry K.W."/>
            <person name="Cichocki N."/>
            <person name="Veneault-Fourrey C."/>
            <person name="LaButti K."/>
            <person name="Lindquist E.A."/>
            <person name="Lipzen A."/>
            <person name="Lundell T."/>
            <person name="Morin E."/>
            <person name="Murat C."/>
            <person name="Sun H."/>
            <person name="Tunlid A."/>
            <person name="Henrissat B."/>
            <person name="Grigoriev I.V."/>
            <person name="Hibbett D.S."/>
            <person name="Martin F."/>
            <person name="Nordberg H.P."/>
            <person name="Cantor M.N."/>
            <person name="Hua S.X."/>
        </authorList>
    </citation>
    <scope>NUCLEOTIDE SEQUENCE [LARGE SCALE GENOMIC DNA]</scope>
    <source>
        <strain evidence="1 2">F 1598</strain>
    </source>
</reference>
<gene>
    <name evidence="1" type="ORF">PILCRDRAFT_811914</name>
</gene>
<proteinExistence type="predicted"/>
<protein>
    <submittedName>
        <fullName evidence="1">Uncharacterized protein</fullName>
    </submittedName>
</protein>
<accession>A0A0C3G1P5</accession>
<dbReference type="AlphaFoldDB" id="A0A0C3G1P5"/>
<reference evidence="2" key="2">
    <citation type="submission" date="2015-01" db="EMBL/GenBank/DDBJ databases">
        <title>Evolutionary Origins and Diversification of the Mycorrhizal Mutualists.</title>
        <authorList>
            <consortium name="DOE Joint Genome Institute"/>
            <consortium name="Mycorrhizal Genomics Consortium"/>
            <person name="Kohler A."/>
            <person name="Kuo A."/>
            <person name="Nagy L.G."/>
            <person name="Floudas D."/>
            <person name="Copeland A."/>
            <person name="Barry K.W."/>
            <person name="Cichocki N."/>
            <person name="Veneault-Fourrey C."/>
            <person name="LaButti K."/>
            <person name="Lindquist E.A."/>
            <person name="Lipzen A."/>
            <person name="Lundell T."/>
            <person name="Morin E."/>
            <person name="Murat C."/>
            <person name="Riley R."/>
            <person name="Ohm R."/>
            <person name="Sun H."/>
            <person name="Tunlid A."/>
            <person name="Henrissat B."/>
            <person name="Grigoriev I.V."/>
            <person name="Hibbett D.S."/>
            <person name="Martin F."/>
        </authorList>
    </citation>
    <scope>NUCLEOTIDE SEQUENCE [LARGE SCALE GENOMIC DNA]</scope>
    <source>
        <strain evidence="2">F 1598</strain>
    </source>
</reference>
<keyword evidence="2" id="KW-1185">Reference proteome</keyword>
<organism evidence="1 2">
    <name type="scientific">Piloderma croceum (strain F 1598)</name>
    <dbReference type="NCBI Taxonomy" id="765440"/>
    <lineage>
        <taxon>Eukaryota</taxon>
        <taxon>Fungi</taxon>
        <taxon>Dikarya</taxon>
        <taxon>Basidiomycota</taxon>
        <taxon>Agaricomycotina</taxon>
        <taxon>Agaricomycetes</taxon>
        <taxon>Agaricomycetidae</taxon>
        <taxon>Atheliales</taxon>
        <taxon>Atheliaceae</taxon>
        <taxon>Piloderma</taxon>
    </lineage>
</organism>
<dbReference type="HOGENOM" id="CLU_1943184_0_0_1"/>
<dbReference type="EMBL" id="KN832973">
    <property type="protein sequence ID" value="KIM90190.1"/>
    <property type="molecule type" value="Genomic_DNA"/>
</dbReference>
<sequence length="130" mass="12574">MDAITSAWIEVEGGSGVAAAGVGVAMPVDEEVMLTSWGPNGPGDAEDDAATIELDGRFDTGGNGATDVGPTAAAEGVAEGTTIELEEAVGIIFEITGVMGELNPASAAETGAGAVVEATGGKPEANVAAV</sequence>
<dbReference type="Proteomes" id="UP000054166">
    <property type="component" value="Unassembled WGS sequence"/>
</dbReference>
<evidence type="ECO:0000313" key="2">
    <source>
        <dbReference type="Proteomes" id="UP000054166"/>
    </source>
</evidence>